<evidence type="ECO:0000256" key="1">
    <source>
        <dbReference type="SAM" id="MobiDB-lite"/>
    </source>
</evidence>
<comment type="caution">
    <text evidence="2">The sequence shown here is derived from an EMBL/GenBank/DDBJ whole genome shotgun (WGS) entry which is preliminary data.</text>
</comment>
<name>A0A813KMV0_POLGL</name>
<dbReference type="Proteomes" id="UP000626109">
    <property type="component" value="Unassembled WGS sequence"/>
</dbReference>
<feature type="region of interest" description="Disordered" evidence="1">
    <location>
        <begin position="47"/>
        <end position="67"/>
    </location>
</feature>
<feature type="region of interest" description="Disordered" evidence="1">
    <location>
        <begin position="1"/>
        <end position="25"/>
    </location>
</feature>
<gene>
    <name evidence="2" type="ORF">PGLA2088_LOCUS35208</name>
</gene>
<proteinExistence type="predicted"/>
<protein>
    <submittedName>
        <fullName evidence="2">Uncharacterized protein</fullName>
    </submittedName>
</protein>
<evidence type="ECO:0000313" key="2">
    <source>
        <dbReference type="EMBL" id="CAE8708984.1"/>
    </source>
</evidence>
<feature type="non-terminal residue" evidence="2">
    <location>
        <position position="1"/>
    </location>
</feature>
<dbReference type="EMBL" id="CAJNNW010031771">
    <property type="protein sequence ID" value="CAE8708984.1"/>
    <property type="molecule type" value="Genomic_DNA"/>
</dbReference>
<accession>A0A813KMV0</accession>
<feature type="non-terminal residue" evidence="2">
    <location>
        <position position="86"/>
    </location>
</feature>
<feature type="compositionally biased region" description="Low complexity" evidence="1">
    <location>
        <begin position="47"/>
        <end position="61"/>
    </location>
</feature>
<organism evidence="2 3">
    <name type="scientific">Polarella glacialis</name>
    <name type="common">Dinoflagellate</name>
    <dbReference type="NCBI Taxonomy" id="89957"/>
    <lineage>
        <taxon>Eukaryota</taxon>
        <taxon>Sar</taxon>
        <taxon>Alveolata</taxon>
        <taxon>Dinophyceae</taxon>
        <taxon>Suessiales</taxon>
        <taxon>Suessiaceae</taxon>
        <taxon>Polarella</taxon>
    </lineage>
</organism>
<sequence length="86" mass="8982">LAFAQAPAWAKPGHDAEPPPAAVRQPALSVNSSALEEGVLLQWPAWTAHSSPSSGSTAAATCREEPADADLRRSVQALLTFFSADQ</sequence>
<dbReference type="AlphaFoldDB" id="A0A813KMV0"/>
<evidence type="ECO:0000313" key="3">
    <source>
        <dbReference type="Proteomes" id="UP000626109"/>
    </source>
</evidence>
<reference evidence="2" key="1">
    <citation type="submission" date="2021-02" db="EMBL/GenBank/DDBJ databases">
        <authorList>
            <person name="Dougan E. K."/>
            <person name="Rhodes N."/>
            <person name="Thang M."/>
            <person name="Chan C."/>
        </authorList>
    </citation>
    <scope>NUCLEOTIDE SEQUENCE</scope>
</reference>